<reference evidence="2 3" key="1">
    <citation type="submission" date="2019-07" db="EMBL/GenBank/DDBJ databases">
        <title>Rhodococcus cavernicolus sp. nov., isolated from a cave.</title>
        <authorList>
            <person name="Lee S.D."/>
        </authorList>
    </citation>
    <scope>NUCLEOTIDE SEQUENCE [LARGE SCALE GENOMIC DNA]</scope>
    <source>
        <strain evidence="2 3">C1-24</strain>
    </source>
</reference>
<evidence type="ECO:0000313" key="2">
    <source>
        <dbReference type="EMBL" id="KAA0024315.1"/>
    </source>
</evidence>
<gene>
    <name evidence="2" type="ORF">FOY51_04040</name>
</gene>
<comment type="caution">
    <text evidence="2">The sequence shown here is derived from an EMBL/GenBank/DDBJ whole genome shotgun (WGS) entry which is preliminary data.</text>
</comment>
<proteinExistence type="predicted"/>
<dbReference type="OrthoDB" id="3700244at2"/>
<dbReference type="Proteomes" id="UP000322244">
    <property type="component" value="Unassembled WGS sequence"/>
</dbReference>
<feature type="compositionally biased region" description="Basic and acidic residues" evidence="1">
    <location>
        <begin position="7"/>
        <end position="25"/>
    </location>
</feature>
<protein>
    <submittedName>
        <fullName evidence="2">Uncharacterized protein</fullName>
    </submittedName>
</protein>
<organism evidence="2 3">
    <name type="scientific">Antrihabitans cavernicola</name>
    <dbReference type="NCBI Taxonomy" id="2495913"/>
    <lineage>
        <taxon>Bacteria</taxon>
        <taxon>Bacillati</taxon>
        <taxon>Actinomycetota</taxon>
        <taxon>Actinomycetes</taxon>
        <taxon>Mycobacteriales</taxon>
        <taxon>Nocardiaceae</taxon>
        <taxon>Antrihabitans</taxon>
    </lineage>
</organism>
<evidence type="ECO:0000313" key="3">
    <source>
        <dbReference type="Proteomes" id="UP000322244"/>
    </source>
</evidence>
<dbReference type="EMBL" id="VLNY01000002">
    <property type="protein sequence ID" value="KAA0024315.1"/>
    <property type="molecule type" value="Genomic_DNA"/>
</dbReference>
<accession>A0A5A7SIK4</accession>
<evidence type="ECO:0000256" key="1">
    <source>
        <dbReference type="SAM" id="MobiDB-lite"/>
    </source>
</evidence>
<name>A0A5A7SIK4_9NOCA</name>
<feature type="region of interest" description="Disordered" evidence="1">
    <location>
        <begin position="1"/>
        <end position="63"/>
    </location>
</feature>
<dbReference type="AlphaFoldDB" id="A0A5A7SIK4"/>
<sequence>MSDTDQPIDRDSAERAPVDRARLDRVFGNVLPETTGDERAADDGIGQDASDDWIRQQVPPHHG</sequence>
<keyword evidence="3" id="KW-1185">Reference proteome</keyword>